<comment type="caution">
    <text evidence="2">The sequence shown here is derived from an EMBL/GenBank/DDBJ whole genome shotgun (WGS) entry which is preliminary data.</text>
</comment>
<gene>
    <name evidence="2" type="ORF">FHS28_001346</name>
</gene>
<reference evidence="2 3" key="1">
    <citation type="submission" date="2020-08" db="EMBL/GenBank/DDBJ databases">
        <title>Genomic Encyclopedia of Type Strains, Phase III (KMG-III): the genomes of soil and plant-associated and newly described type strains.</title>
        <authorList>
            <person name="Whitman W."/>
        </authorList>
    </citation>
    <scope>NUCLEOTIDE SEQUENCE [LARGE SCALE GENOMIC DNA]</scope>
    <source>
        <strain evidence="2 3">CECT 7247</strain>
    </source>
</reference>
<dbReference type="Proteomes" id="UP000574369">
    <property type="component" value="Unassembled WGS sequence"/>
</dbReference>
<proteinExistence type="predicted"/>
<sequence>MLVDVVRVRDSSLASDETPEACWAAFLLWCASWHQVPAGSIPDTDSWIAKQAGYGLRGKIDKAWTKVRDGALRGFVKCDDGRLYHPVVCEKALECWIDKLGRTISSGNGNAKRWGGTFDSAPLEAQIIGAKALLKALNPHSRALMKRKHSAVPTSSDPDPTGTPDVIPSGSQGKGREEKGSKGNRYSEPIGSADADATASVDKSFEDEAKALARRRLWQDSGNWLTDNGVSVGEAKSFLNAFAKDHGSEVAAEAMREAIKTQAPADCRAFATGIAQRITGERKKPLTVPSTAVEATQAHLAEQSAHVPTPPPPAAAEALQAIRKRLDKTSNHQAANEPSVTEGEAA</sequence>
<keyword evidence="3" id="KW-1185">Reference proteome</keyword>
<dbReference type="RefSeq" id="WP_088449855.1">
    <property type="nucleotide sequence ID" value="NZ_JACHXO010000002.1"/>
</dbReference>
<name>A0ABR6GPE1_9BURK</name>
<evidence type="ECO:0000313" key="3">
    <source>
        <dbReference type="Proteomes" id="UP000574369"/>
    </source>
</evidence>
<organism evidence="2 3">
    <name type="scientific">Roseateles terrae</name>
    <dbReference type="NCBI Taxonomy" id="431060"/>
    <lineage>
        <taxon>Bacteria</taxon>
        <taxon>Pseudomonadati</taxon>
        <taxon>Pseudomonadota</taxon>
        <taxon>Betaproteobacteria</taxon>
        <taxon>Burkholderiales</taxon>
        <taxon>Sphaerotilaceae</taxon>
        <taxon>Roseateles</taxon>
    </lineage>
</organism>
<feature type="region of interest" description="Disordered" evidence="1">
    <location>
        <begin position="144"/>
        <end position="201"/>
    </location>
</feature>
<feature type="region of interest" description="Disordered" evidence="1">
    <location>
        <begin position="325"/>
        <end position="346"/>
    </location>
</feature>
<protein>
    <recommendedName>
        <fullName evidence="4">DUF1376 domain-containing protein</fullName>
    </recommendedName>
</protein>
<dbReference type="EMBL" id="JACHXO010000002">
    <property type="protein sequence ID" value="MBB3193961.1"/>
    <property type="molecule type" value="Genomic_DNA"/>
</dbReference>
<evidence type="ECO:0000313" key="2">
    <source>
        <dbReference type="EMBL" id="MBB3193961.1"/>
    </source>
</evidence>
<evidence type="ECO:0000256" key="1">
    <source>
        <dbReference type="SAM" id="MobiDB-lite"/>
    </source>
</evidence>
<feature type="compositionally biased region" description="Low complexity" evidence="1">
    <location>
        <begin position="153"/>
        <end position="165"/>
    </location>
</feature>
<accession>A0ABR6GPE1</accession>
<evidence type="ECO:0008006" key="4">
    <source>
        <dbReference type="Google" id="ProtNLM"/>
    </source>
</evidence>